<dbReference type="EMBL" id="JABANE010000032">
    <property type="protein sequence ID" value="NME68956.1"/>
    <property type="molecule type" value="Genomic_DNA"/>
</dbReference>
<evidence type="ECO:0000313" key="4">
    <source>
        <dbReference type="Proteomes" id="UP000576082"/>
    </source>
</evidence>
<dbReference type="Pfam" id="PF12770">
    <property type="entry name" value="CHAT"/>
    <property type="match status" value="1"/>
</dbReference>
<keyword evidence="4" id="KW-1185">Reference proteome</keyword>
<dbReference type="Gene3D" id="1.25.40.10">
    <property type="entry name" value="Tetratricopeptide repeat domain"/>
    <property type="match status" value="2"/>
</dbReference>
<reference evidence="3 4" key="1">
    <citation type="submission" date="2020-04" db="EMBL/GenBank/DDBJ databases">
        <title>Flammeovirga sp. SR4, a novel species isolated from seawater.</title>
        <authorList>
            <person name="Wang X."/>
        </authorList>
    </citation>
    <scope>NUCLEOTIDE SEQUENCE [LARGE SCALE GENOMIC DNA]</scope>
    <source>
        <strain evidence="3 4">ATCC 23126</strain>
    </source>
</reference>
<comment type="caution">
    <text evidence="3">The sequence shown here is derived from an EMBL/GenBank/DDBJ whole genome shotgun (WGS) entry which is preliminary data.</text>
</comment>
<evidence type="ECO:0000256" key="1">
    <source>
        <dbReference type="PROSITE-ProRule" id="PRU00339"/>
    </source>
</evidence>
<dbReference type="SUPFAM" id="SSF48452">
    <property type="entry name" value="TPR-like"/>
    <property type="match status" value="2"/>
</dbReference>
<dbReference type="InterPro" id="IPR011990">
    <property type="entry name" value="TPR-like_helical_dom_sf"/>
</dbReference>
<feature type="repeat" description="TPR" evidence="1">
    <location>
        <begin position="303"/>
        <end position="336"/>
    </location>
</feature>
<dbReference type="InterPro" id="IPR019734">
    <property type="entry name" value="TPR_rpt"/>
</dbReference>
<dbReference type="InterPro" id="IPR024983">
    <property type="entry name" value="CHAT_dom"/>
</dbReference>
<protein>
    <submittedName>
        <fullName evidence="3">CHAT domain-containing protein</fullName>
    </submittedName>
</protein>
<dbReference type="AlphaFoldDB" id="A0A7X9RUI5"/>
<organism evidence="3 4">
    <name type="scientific">Flammeovirga aprica JL-4</name>
    <dbReference type="NCBI Taxonomy" id="694437"/>
    <lineage>
        <taxon>Bacteria</taxon>
        <taxon>Pseudomonadati</taxon>
        <taxon>Bacteroidota</taxon>
        <taxon>Cytophagia</taxon>
        <taxon>Cytophagales</taxon>
        <taxon>Flammeovirgaceae</taxon>
        <taxon>Flammeovirga</taxon>
    </lineage>
</organism>
<dbReference type="SMART" id="SM00028">
    <property type="entry name" value="TPR"/>
    <property type="match status" value="5"/>
</dbReference>
<proteinExistence type="predicted"/>
<dbReference type="Proteomes" id="UP000576082">
    <property type="component" value="Unassembled WGS sequence"/>
</dbReference>
<feature type="repeat" description="TPR" evidence="1">
    <location>
        <begin position="137"/>
        <end position="170"/>
    </location>
</feature>
<sequence length="895" mass="101463">MSKNLFFYTLFALLLPFSLFGQNVWLDSAITYYEYGNFDKSIALLQKVPSSATKTVLNRKKAWLGKNYGQLGLYTKAFQLLDNDIVKNSPAYIEILNAKGFLYQNQGYPNEAIKVLEEGAFLFKSFKESEFLNTLKIENFSLTGIAYWQLGAIDEATDYLKQALVLNENINDKIGAANINLNLGLVYSSSDTYKAQYHYEEALKVYKEVYPEENHPSMASIYINIGIIFQKNFLLDKAIASFEKAAGIWEKTYGSNHPNVAFAYVNMADAYLKSNQAELAIEFYDLALSQYQSIFGAKHPEIANIFLKKGEINFEAGNTKEALRLYQEALIANNTNFNDPNINSQPTGEDFISPFINIVVLQKKAEALEKLHYTKTLKRNDLLVGIQGLKLAHQTIQNIRNTQRSKADKIRLSAITNDIYSSGITLCLALSKASINSEKWIKEAFHFVEWSKAATLLESIQETNAKSFSGIPSSLLEKENLLLEKVNSLEQQILKCNPSEIQRLEEALFNTQNELKSHVSALEKEYPKYFELKYKQENITYKEIQENIKDNEALISYFIAEKEELLYIFVITKGKIKIFTEVFDDNVKDEIISLETGLKFNFDEIIIMSTNYLSPILFPFTFSDKITQITFLLDGQINNIPMDLLLTDEVSDKNLPFNKYPFLVNRFAVNYNFSATLAFSNMEEEDITPSFASWAPINFTDSAGQEVLNSLYGSLSEVNEIGALFRTKGWTAKNYTYTNARKSILKSDSVNTYNYLHFATHGFVDSEHPNQSYIYLLDEQGHEGLLYASDIYNLNLDVNLVTLSACETGMGKLTKGEGLIGLSRALKYAGAKNAVVSLWNINDYSTALLMKHFYSGITAGETISASLQKAKIKLIQDGLYFSPYYWAPFTLIGHH</sequence>
<evidence type="ECO:0000313" key="3">
    <source>
        <dbReference type="EMBL" id="NME68956.1"/>
    </source>
</evidence>
<gene>
    <name evidence="3" type="ORF">HHU12_13365</name>
</gene>
<dbReference type="PANTHER" id="PTHR10098">
    <property type="entry name" value="RAPSYN-RELATED"/>
    <property type="match status" value="1"/>
</dbReference>
<accession>A0A7X9RUI5</accession>
<keyword evidence="1" id="KW-0802">TPR repeat</keyword>
<dbReference type="Pfam" id="PF13424">
    <property type="entry name" value="TPR_12"/>
    <property type="match status" value="2"/>
</dbReference>
<dbReference type="PROSITE" id="PS50005">
    <property type="entry name" value="TPR"/>
    <property type="match status" value="2"/>
</dbReference>
<evidence type="ECO:0000259" key="2">
    <source>
        <dbReference type="Pfam" id="PF12770"/>
    </source>
</evidence>
<name>A0A7X9RUI5_9BACT</name>
<feature type="domain" description="CHAT" evidence="2">
    <location>
        <begin position="624"/>
        <end position="893"/>
    </location>
</feature>
<dbReference type="RefSeq" id="WP_169657246.1">
    <property type="nucleotide sequence ID" value="NZ_JABANE010000032.1"/>
</dbReference>